<sequence>MTSSHPSFFPIRTGDRNVFGQVVLGGGVMRNRETPVLSLSLLWDDARFCQRLAASINALRCVLCRPDVPMPPPIYIQIGGARDMHASNREKSKQASARSSRMRVKVELVVITMTTLLLLACRGSHGYAASAADIEEELPPAWAVPHLRRLLARHKVDAVVDVSTRGGHHYGSIAEALAAAPPPPGRYTVHVRAGIYREPINITRSDATLIGDGMGPVSGDGFMARDLTLQNTAGVSAGPAVALMSMSDQSVYYRCELDGYQDTLNVDCKRQFFHSCRIMGTVDFIFGYAKAVFQECQILVRRSVDGKDNVITAQGRDGPDNQSGFVFQRCAVKALPGDHLDTTTTKTFLGRPWKKHSHVVFMRCALDSIVNPGGWLQWNATTPVPDTVYYAEYRNTGPGANTQGRVKWDQLHLLKEPAEVANFSVHNFIQGDDWLPRFGIIYDQE</sequence>
<dbReference type="OrthoDB" id="615350at2759"/>
<dbReference type="GO" id="GO:0045490">
    <property type="term" value="P:pectin catabolic process"/>
    <property type="evidence" value="ECO:0007669"/>
    <property type="project" value="UniProtKB-UniRule"/>
</dbReference>
<reference evidence="7" key="1">
    <citation type="submission" date="2020-07" db="EMBL/GenBank/DDBJ databases">
        <title>Genome sequence and genetic diversity analysis of an under-domesticated orphan crop, white fonio (Digitaria exilis).</title>
        <authorList>
            <person name="Bennetzen J.L."/>
            <person name="Chen S."/>
            <person name="Ma X."/>
            <person name="Wang X."/>
            <person name="Yssel A.E.J."/>
            <person name="Chaluvadi S.R."/>
            <person name="Johnson M."/>
            <person name="Gangashetty P."/>
            <person name="Hamidou F."/>
            <person name="Sanogo M.D."/>
            <person name="Zwaenepoel A."/>
            <person name="Wallace J."/>
            <person name="Van De Peer Y."/>
            <person name="Van Deynze A."/>
        </authorList>
    </citation>
    <scope>NUCLEOTIDE SEQUENCE</scope>
    <source>
        <tissue evidence="7">Leaves</tissue>
    </source>
</reference>
<dbReference type="InterPro" id="IPR000070">
    <property type="entry name" value="Pectinesterase_cat"/>
</dbReference>
<dbReference type="InterPro" id="IPR011050">
    <property type="entry name" value="Pectin_lyase_fold/virulence"/>
</dbReference>
<dbReference type="Pfam" id="PF01095">
    <property type="entry name" value="Pectinesterase"/>
    <property type="match status" value="1"/>
</dbReference>
<evidence type="ECO:0000313" key="8">
    <source>
        <dbReference type="Proteomes" id="UP000636709"/>
    </source>
</evidence>
<gene>
    <name evidence="7" type="ORF">HU200_011970</name>
</gene>
<evidence type="ECO:0000259" key="6">
    <source>
        <dbReference type="Pfam" id="PF01095"/>
    </source>
</evidence>
<dbReference type="PANTHER" id="PTHR31707">
    <property type="entry name" value="PECTINESTERASE"/>
    <property type="match status" value="1"/>
</dbReference>
<protein>
    <recommendedName>
        <fullName evidence="5">Pectinesterase</fullName>
        <ecNumber evidence="5">3.1.1.11</ecNumber>
    </recommendedName>
</protein>
<evidence type="ECO:0000256" key="2">
    <source>
        <dbReference type="ARBA" id="ARBA00022801"/>
    </source>
</evidence>
<dbReference type="EC" id="3.1.1.11" evidence="5"/>
<dbReference type="PROSITE" id="PS00503">
    <property type="entry name" value="PECTINESTERASE_2"/>
    <property type="match status" value="1"/>
</dbReference>
<dbReference type="EMBL" id="JACEFO010000940">
    <property type="protein sequence ID" value="KAF8752427.1"/>
    <property type="molecule type" value="Genomic_DNA"/>
</dbReference>
<dbReference type="GO" id="GO:0042545">
    <property type="term" value="P:cell wall modification"/>
    <property type="evidence" value="ECO:0007669"/>
    <property type="project" value="UniProtKB-UniRule"/>
</dbReference>
<comment type="catalytic activity">
    <reaction evidence="5">
        <text>[(1-&gt;4)-alpha-D-galacturonosyl methyl ester](n) + n H2O = [(1-&gt;4)-alpha-D-galacturonosyl](n) + n methanol + n H(+)</text>
        <dbReference type="Rhea" id="RHEA:22380"/>
        <dbReference type="Rhea" id="RHEA-COMP:14570"/>
        <dbReference type="Rhea" id="RHEA-COMP:14573"/>
        <dbReference type="ChEBI" id="CHEBI:15377"/>
        <dbReference type="ChEBI" id="CHEBI:15378"/>
        <dbReference type="ChEBI" id="CHEBI:17790"/>
        <dbReference type="ChEBI" id="CHEBI:140522"/>
        <dbReference type="ChEBI" id="CHEBI:140523"/>
        <dbReference type="EC" id="3.1.1.11"/>
    </reaction>
</comment>
<evidence type="ECO:0000256" key="4">
    <source>
        <dbReference type="PROSITE-ProRule" id="PRU10040"/>
    </source>
</evidence>
<name>A0A835KKX6_9POAL</name>
<evidence type="ECO:0000313" key="7">
    <source>
        <dbReference type="EMBL" id="KAF8752427.1"/>
    </source>
</evidence>
<dbReference type="AlphaFoldDB" id="A0A835KKX6"/>
<comment type="pathway">
    <text evidence="1 5">Glycan metabolism; pectin degradation; 2-dehydro-3-deoxy-D-gluconate from pectin: step 1/5.</text>
</comment>
<dbReference type="GO" id="GO:0030599">
    <property type="term" value="F:pectinesterase activity"/>
    <property type="evidence" value="ECO:0007669"/>
    <property type="project" value="UniProtKB-UniRule"/>
</dbReference>
<evidence type="ECO:0000256" key="5">
    <source>
        <dbReference type="RuleBase" id="RU000589"/>
    </source>
</evidence>
<dbReference type="InterPro" id="IPR033131">
    <property type="entry name" value="Pectinesterase_Asp_AS"/>
</dbReference>
<feature type="domain" description="Pectinesterase catalytic" evidence="6">
    <location>
        <begin position="217"/>
        <end position="432"/>
    </location>
</feature>
<keyword evidence="2 5" id="KW-0378">Hydrolase</keyword>
<feature type="active site" evidence="4">
    <location>
        <position position="283"/>
    </location>
</feature>
<organism evidence="7 8">
    <name type="scientific">Digitaria exilis</name>
    <dbReference type="NCBI Taxonomy" id="1010633"/>
    <lineage>
        <taxon>Eukaryota</taxon>
        <taxon>Viridiplantae</taxon>
        <taxon>Streptophyta</taxon>
        <taxon>Embryophyta</taxon>
        <taxon>Tracheophyta</taxon>
        <taxon>Spermatophyta</taxon>
        <taxon>Magnoliopsida</taxon>
        <taxon>Liliopsida</taxon>
        <taxon>Poales</taxon>
        <taxon>Poaceae</taxon>
        <taxon>PACMAD clade</taxon>
        <taxon>Panicoideae</taxon>
        <taxon>Panicodae</taxon>
        <taxon>Paniceae</taxon>
        <taxon>Anthephorinae</taxon>
        <taxon>Digitaria</taxon>
    </lineage>
</organism>
<evidence type="ECO:0000256" key="1">
    <source>
        <dbReference type="ARBA" id="ARBA00005184"/>
    </source>
</evidence>
<accession>A0A835KKX6</accession>
<comment type="caution">
    <text evidence="7">The sequence shown here is derived from an EMBL/GenBank/DDBJ whole genome shotgun (WGS) entry which is preliminary data.</text>
</comment>
<evidence type="ECO:0000256" key="3">
    <source>
        <dbReference type="ARBA" id="ARBA00023085"/>
    </source>
</evidence>
<dbReference type="InterPro" id="IPR012334">
    <property type="entry name" value="Pectin_lyas_fold"/>
</dbReference>
<dbReference type="Gene3D" id="2.160.20.10">
    <property type="entry name" value="Single-stranded right-handed beta-helix, Pectin lyase-like"/>
    <property type="match status" value="1"/>
</dbReference>
<proteinExistence type="predicted"/>
<dbReference type="UniPathway" id="UPA00545">
    <property type="reaction ID" value="UER00823"/>
</dbReference>
<dbReference type="Proteomes" id="UP000636709">
    <property type="component" value="Unassembled WGS sequence"/>
</dbReference>
<dbReference type="SUPFAM" id="SSF51126">
    <property type="entry name" value="Pectin lyase-like"/>
    <property type="match status" value="1"/>
</dbReference>
<keyword evidence="8" id="KW-1185">Reference proteome</keyword>
<keyword evidence="3 5" id="KW-0063">Aspartyl esterase</keyword>